<reference evidence="1 2" key="1">
    <citation type="submission" date="2018-07" db="EMBL/GenBank/DDBJ databases">
        <title>Motiliproteus coralliicola sp. nov., a bacterium isolated from Coral.</title>
        <authorList>
            <person name="Wang G."/>
        </authorList>
    </citation>
    <scope>NUCLEOTIDE SEQUENCE [LARGE SCALE GENOMIC DNA]</scope>
    <source>
        <strain evidence="1 2">C34</strain>
    </source>
</reference>
<keyword evidence="2" id="KW-1185">Reference proteome</keyword>
<dbReference type="Proteomes" id="UP000253769">
    <property type="component" value="Unassembled WGS sequence"/>
</dbReference>
<sequence length="118" mass="12571">MNFQLDNNLETTAPAGPFFAVCCRTALGIDLSTTNSLHSVCLADSTLISGYTPGKDKGSAVLGFTSYEAAAALNNVNKNNNPQYSHTVVTPADPLHVVISQRFKINLVDSHPHVEGRA</sequence>
<accession>A0A369X046</accession>
<name>A0A369X046_9GAMM</name>
<dbReference type="EMBL" id="QQOH01000001">
    <property type="protein sequence ID" value="RDE25145.1"/>
    <property type="molecule type" value="Genomic_DNA"/>
</dbReference>
<dbReference type="AlphaFoldDB" id="A0A369X046"/>
<evidence type="ECO:0000313" key="1">
    <source>
        <dbReference type="EMBL" id="RDE25145.1"/>
    </source>
</evidence>
<protein>
    <submittedName>
        <fullName evidence="1">Uncharacterized protein</fullName>
    </submittedName>
</protein>
<organism evidence="1 2">
    <name type="scientific">Motiliproteus coralliicola</name>
    <dbReference type="NCBI Taxonomy" id="2283196"/>
    <lineage>
        <taxon>Bacteria</taxon>
        <taxon>Pseudomonadati</taxon>
        <taxon>Pseudomonadota</taxon>
        <taxon>Gammaproteobacteria</taxon>
        <taxon>Oceanospirillales</taxon>
        <taxon>Oceanospirillaceae</taxon>
        <taxon>Motiliproteus</taxon>
    </lineage>
</organism>
<evidence type="ECO:0000313" key="2">
    <source>
        <dbReference type="Proteomes" id="UP000253769"/>
    </source>
</evidence>
<proteinExistence type="predicted"/>
<comment type="caution">
    <text evidence="1">The sequence shown here is derived from an EMBL/GenBank/DDBJ whole genome shotgun (WGS) entry which is preliminary data.</text>
</comment>
<gene>
    <name evidence="1" type="ORF">DV711_06205</name>
</gene>